<proteinExistence type="predicted"/>
<dbReference type="Gene3D" id="1.25.40.10">
    <property type="entry name" value="Tetratricopeptide repeat domain"/>
    <property type="match status" value="3"/>
</dbReference>
<dbReference type="Pfam" id="PF13432">
    <property type="entry name" value="TPR_16"/>
    <property type="match status" value="2"/>
</dbReference>
<comment type="caution">
    <text evidence="2">The sequence shown here is derived from an EMBL/GenBank/DDBJ whole genome shotgun (WGS) entry which is preliminary data.</text>
</comment>
<dbReference type="EMBL" id="JAUJYO010000005">
    <property type="protein sequence ID" value="KAK1315755.1"/>
    <property type="molecule type" value="Genomic_DNA"/>
</dbReference>
<dbReference type="SMART" id="SM00028">
    <property type="entry name" value="TPR"/>
    <property type="match status" value="5"/>
</dbReference>
<dbReference type="PANTHER" id="PTHR44102">
    <property type="entry name" value="PROTEIN NPG1"/>
    <property type="match status" value="1"/>
</dbReference>
<sequence length="707" mass="79287">MLCTCSREQLQLEEVPQTPESLATRDFSVSGTSSRTGDWDSRFDNNQIDDVESSLKEALSLNYEEARALLGRLEYQRGNFDAALRVFQGIDVAGLKPRMSRAIAERSRPKKSRNRCDLPGNPMSLHSVSLLLEAFILKSKSLEGLGRFKEAATECEVVLDIVESAWSNGVPENITVDDNKLQDMFHKALELHPELYKQAGLIDEAISAYRRTLTKPWNLEPRRLAGIQKDLAVILLYGGVETPLPLHLQELWGSNTPKNNMEEAILLLFILMRKVAFQEIVWDTEIINHLAFALSVSGQFEILADHYEQVLPGIYHREERWYLLALCYSAACQDDVAISLLRHTLNLSKTKQEVHLQSLLLGAKLCSSYLKYSCEGIEFARNAIRFASGRQDQFLGTANHFLGVCFGNHARSSVSDTQRLALQNDSLKFLHQAVEIGKENCEVIYNLGRENFRQRNVAAALKYAKLYFEMVAGSTVKGWKLLALAVSAGQNFRDAESIVDLALDQTEKADHLELLKLKALLQIAQEQTNHAIETYKSLLTIVQEQRVRQCCGHESQIVDKNSEMEAWMNLAAIYGKLGLLLDANVCLDNAKSSGYYSPNTWHVTGTLFEDQFSHKEALASFFTSLSIEPDYVPSMISTASIFRKLGGDSLPIGKSFLMNALRVEPMNHNAWLNLGLLLKMEGSLEQAADCFQAACELSESSTVQDFL</sequence>
<reference evidence="2" key="1">
    <citation type="journal article" date="2023" name="Nat. Commun.">
        <title>Diploid and tetraploid genomes of Acorus and the evolution of monocots.</title>
        <authorList>
            <person name="Ma L."/>
            <person name="Liu K.W."/>
            <person name="Li Z."/>
            <person name="Hsiao Y.Y."/>
            <person name="Qi Y."/>
            <person name="Fu T."/>
            <person name="Tang G.D."/>
            <person name="Zhang D."/>
            <person name="Sun W.H."/>
            <person name="Liu D.K."/>
            <person name="Li Y."/>
            <person name="Chen G.Z."/>
            <person name="Liu X.D."/>
            <person name="Liao X.Y."/>
            <person name="Jiang Y.T."/>
            <person name="Yu X."/>
            <person name="Hao Y."/>
            <person name="Huang J."/>
            <person name="Zhao X.W."/>
            <person name="Ke S."/>
            <person name="Chen Y.Y."/>
            <person name="Wu W.L."/>
            <person name="Hsu J.L."/>
            <person name="Lin Y.F."/>
            <person name="Huang M.D."/>
            <person name="Li C.Y."/>
            <person name="Huang L."/>
            <person name="Wang Z.W."/>
            <person name="Zhao X."/>
            <person name="Zhong W.Y."/>
            <person name="Peng D.H."/>
            <person name="Ahmad S."/>
            <person name="Lan S."/>
            <person name="Zhang J.S."/>
            <person name="Tsai W.C."/>
            <person name="Van de Peer Y."/>
            <person name="Liu Z.J."/>
        </authorList>
    </citation>
    <scope>NUCLEOTIDE SEQUENCE</scope>
    <source>
        <strain evidence="2">CP</strain>
    </source>
</reference>
<dbReference type="InterPro" id="IPR019734">
    <property type="entry name" value="TPR_rpt"/>
</dbReference>
<protein>
    <submittedName>
        <fullName evidence="2">Uncharacterized protein</fullName>
    </submittedName>
</protein>
<dbReference type="PROSITE" id="PS50005">
    <property type="entry name" value="TPR"/>
    <property type="match status" value="1"/>
</dbReference>
<dbReference type="InterPro" id="IPR011990">
    <property type="entry name" value="TPR-like_helical_dom_sf"/>
</dbReference>
<dbReference type="Proteomes" id="UP001180020">
    <property type="component" value="Unassembled WGS sequence"/>
</dbReference>
<dbReference type="SUPFAM" id="SSF48452">
    <property type="entry name" value="TPR-like"/>
    <property type="match status" value="2"/>
</dbReference>
<dbReference type="AlphaFoldDB" id="A0AAV9EQ42"/>
<accession>A0AAV9EQ42</accession>
<organism evidence="2 3">
    <name type="scientific">Acorus calamus</name>
    <name type="common">Sweet flag</name>
    <dbReference type="NCBI Taxonomy" id="4465"/>
    <lineage>
        <taxon>Eukaryota</taxon>
        <taxon>Viridiplantae</taxon>
        <taxon>Streptophyta</taxon>
        <taxon>Embryophyta</taxon>
        <taxon>Tracheophyta</taxon>
        <taxon>Spermatophyta</taxon>
        <taxon>Magnoliopsida</taxon>
        <taxon>Liliopsida</taxon>
        <taxon>Acoraceae</taxon>
        <taxon>Acorus</taxon>
    </lineage>
</organism>
<feature type="repeat" description="TPR" evidence="1">
    <location>
        <begin position="668"/>
        <end position="701"/>
    </location>
</feature>
<evidence type="ECO:0000313" key="2">
    <source>
        <dbReference type="EMBL" id="KAK1315755.1"/>
    </source>
</evidence>
<keyword evidence="1" id="KW-0802">TPR repeat</keyword>
<reference evidence="2" key="2">
    <citation type="submission" date="2023-06" db="EMBL/GenBank/DDBJ databases">
        <authorList>
            <person name="Ma L."/>
            <person name="Liu K.-W."/>
            <person name="Li Z."/>
            <person name="Hsiao Y.-Y."/>
            <person name="Qi Y."/>
            <person name="Fu T."/>
            <person name="Tang G."/>
            <person name="Zhang D."/>
            <person name="Sun W.-H."/>
            <person name="Liu D.-K."/>
            <person name="Li Y."/>
            <person name="Chen G.-Z."/>
            <person name="Liu X.-D."/>
            <person name="Liao X.-Y."/>
            <person name="Jiang Y.-T."/>
            <person name="Yu X."/>
            <person name="Hao Y."/>
            <person name="Huang J."/>
            <person name="Zhao X.-W."/>
            <person name="Ke S."/>
            <person name="Chen Y.-Y."/>
            <person name="Wu W.-L."/>
            <person name="Hsu J.-L."/>
            <person name="Lin Y.-F."/>
            <person name="Huang M.-D."/>
            <person name="Li C.-Y."/>
            <person name="Huang L."/>
            <person name="Wang Z.-W."/>
            <person name="Zhao X."/>
            <person name="Zhong W.-Y."/>
            <person name="Peng D.-H."/>
            <person name="Ahmad S."/>
            <person name="Lan S."/>
            <person name="Zhang J.-S."/>
            <person name="Tsai W.-C."/>
            <person name="Van De Peer Y."/>
            <person name="Liu Z.-J."/>
        </authorList>
    </citation>
    <scope>NUCLEOTIDE SEQUENCE</scope>
    <source>
        <strain evidence="2">CP</strain>
        <tissue evidence="2">Leaves</tissue>
    </source>
</reference>
<dbReference type="InterPro" id="IPR043376">
    <property type="entry name" value="NPG1-like"/>
</dbReference>
<name>A0AAV9EQ42_ACOCL</name>
<evidence type="ECO:0000256" key="1">
    <source>
        <dbReference type="PROSITE-ProRule" id="PRU00339"/>
    </source>
</evidence>
<keyword evidence="3" id="KW-1185">Reference proteome</keyword>
<gene>
    <name evidence="2" type="ORF">QJS10_CPA05g01216</name>
</gene>
<evidence type="ECO:0000313" key="3">
    <source>
        <dbReference type="Proteomes" id="UP001180020"/>
    </source>
</evidence>
<dbReference type="PANTHER" id="PTHR44102:SF4">
    <property type="entry name" value="PROTEIN NPGR1"/>
    <property type="match status" value="1"/>
</dbReference>